<dbReference type="InterPro" id="IPR029058">
    <property type="entry name" value="AB_hydrolase_fold"/>
</dbReference>
<dbReference type="InterPro" id="IPR050583">
    <property type="entry name" value="Mycobacterial_A85_antigen"/>
</dbReference>
<dbReference type="EMBL" id="SNYC01000006">
    <property type="protein sequence ID" value="TDQ07347.1"/>
    <property type="molecule type" value="Genomic_DNA"/>
</dbReference>
<sequence length="272" mass="30925">MKRLLFVLSVFLLLSIQQGLAARVDTVLTTSASMKKNIKAVVILPDGYREDKLYPTVYLLHGAGDIYSGWVNKVPAIKKYADDFQMIIVCPDGNVTSWYFDSPEDPAWKYETYVATELVAFIDQKYKTIKDRKGRAITGLSMGGHGALYLAFRHQDVFGAAGSMSGGVDIKPFPLNWDIAKRLGPLDKYPERWKAASVVDLTHLLIPNKLALIIDCGKDDFFYNVNIKLHEQLQYSNIPHDFTIRPGAHNWDYWKNAIGFQLMFMNNFFTKK</sequence>
<organism evidence="2 3">
    <name type="scientific">Pedobacter metabolipauper</name>
    <dbReference type="NCBI Taxonomy" id="425513"/>
    <lineage>
        <taxon>Bacteria</taxon>
        <taxon>Pseudomonadati</taxon>
        <taxon>Bacteroidota</taxon>
        <taxon>Sphingobacteriia</taxon>
        <taxon>Sphingobacteriales</taxon>
        <taxon>Sphingobacteriaceae</taxon>
        <taxon>Pedobacter</taxon>
    </lineage>
</organism>
<keyword evidence="1" id="KW-0732">Signal</keyword>
<evidence type="ECO:0000313" key="3">
    <source>
        <dbReference type="Proteomes" id="UP000295620"/>
    </source>
</evidence>
<accession>A0A4R6SU84</accession>
<reference evidence="2 3" key="1">
    <citation type="submission" date="2019-03" db="EMBL/GenBank/DDBJ databases">
        <title>Genomic Encyclopedia of Archaeal and Bacterial Type Strains, Phase II (KMG-II): from individual species to whole genera.</title>
        <authorList>
            <person name="Goeker M."/>
        </authorList>
    </citation>
    <scope>NUCLEOTIDE SEQUENCE [LARGE SCALE GENOMIC DNA]</scope>
    <source>
        <strain evidence="2 3">DSM 19035</strain>
    </source>
</reference>
<dbReference type="Proteomes" id="UP000295620">
    <property type="component" value="Unassembled WGS sequence"/>
</dbReference>
<proteinExistence type="predicted"/>
<dbReference type="SUPFAM" id="SSF53474">
    <property type="entry name" value="alpha/beta-Hydrolases"/>
    <property type="match status" value="1"/>
</dbReference>
<dbReference type="GO" id="GO:0016747">
    <property type="term" value="F:acyltransferase activity, transferring groups other than amino-acyl groups"/>
    <property type="evidence" value="ECO:0007669"/>
    <property type="project" value="TreeGrafter"/>
</dbReference>
<dbReference type="InterPro" id="IPR000801">
    <property type="entry name" value="Esterase-like"/>
</dbReference>
<feature type="signal peptide" evidence="1">
    <location>
        <begin position="1"/>
        <end position="21"/>
    </location>
</feature>
<dbReference type="PANTHER" id="PTHR48098:SF1">
    <property type="entry name" value="DIACYLGLYCEROL ACYLTRANSFERASE_MYCOLYLTRANSFERASE AG85A"/>
    <property type="match status" value="1"/>
</dbReference>
<protein>
    <submittedName>
        <fullName evidence="2">S-formylglutathione hydrolase FrmB</fullName>
    </submittedName>
</protein>
<dbReference type="Pfam" id="PF00756">
    <property type="entry name" value="Esterase"/>
    <property type="match status" value="1"/>
</dbReference>
<dbReference type="Gene3D" id="3.40.50.1820">
    <property type="entry name" value="alpha/beta hydrolase"/>
    <property type="match status" value="1"/>
</dbReference>
<keyword evidence="3" id="KW-1185">Reference proteome</keyword>
<dbReference type="PANTHER" id="PTHR48098">
    <property type="entry name" value="ENTEROCHELIN ESTERASE-RELATED"/>
    <property type="match status" value="1"/>
</dbReference>
<evidence type="ECO:0000313" key="2">
    <source>
        <dbReference type="EMBL" id="TDQ07347.1"/>
    </source>
</evidence>
<name>A0A4R6SU84_9SPHI</name>
<comment type="caution">
    <text evidence="2">The sequence shown here is derived from an EMBL/GenBank/DDBJ whole genome shotgun (WGS) entry which is preliminary data.</text>
</comment>
<dbReference type="OrthoDB" id="9803578at2"/>
<keyword evidence="2" id="KW-0378">Hydrolase</keyword>
<dbReference type="GO" id="GO:0016787">
    <property type="term" value="F:hydrolase activity"/>
    <property type="evidence" value="ECO:0007669"/>
    <property type="project" value="UniProtKB-KW"/>
</dbReference>
<dbReference type="RefSeq" id="WP_133577325.1">
    <property type="nucleotide sequence ID" value="NZ_SNYC01000006.1"/>
</dbReference>
<feature type="chain" id="PRO_5020209962" evidence="1">
    <location>
        <begin position="22"/>
        <end position="272"/>
    </location>
</feature>
<evidence type="ECO:0000256" key="1">
    <source>
        <dbReference type="SAM" id="SignalP"/>
    </source>
</evidence>
<dbReference type="AlphaFoldDB" id="A0A4R6SU84"/>
<gene>
    <name evidence="2" type="ORF">ATK78_3468</name>
</gene>